<dbReference type="AlphaFoldDB" id="A2RJ43"/>
<gene>
    <name evidence="1" type="ordered locus">llmg_0691</name>
</gene>
<dbReference type="Proteomes" id="UP000000364">
    <property type="component" value="Chromosome"/>
</dbReference>
<proteinExistence type="predicted"/>
<name>A2RJ43_LACLM</name>
<organism evidence="1 2">
    <name type="scientific">Lactococcus lactis subsp. cremoris (strain MG1363)</name>
    <dbReference type="NCBI Taxonomy" id="416870"/>
    <lineage>
        <taxon>Bacteria</taxon>
        <taxon>Bacillati</taxon>
        <taxon>Bacillota</taxon>
        <taxon>Bacilli</taxon>
        <taxon>Lactobacillales</taxon>
        <taxon>Streptococcaceae</taxon>
        <taxon>Lactococcus</taxon>
        <taxon>Lactococcus cremoris subsp. cremoris</taxon>
    </lineage>
</organism>
<protein>
    <submittedName>
        <fullName evidence="1">Uncharacterized protein</fullName>
    </submittedName>
</protein>
<dbReference type="HOGENOM" id="CLU_3390050_0_0_9"/>
<dbReference type="EMBL" id="AM406671">
    <property type="protein sequence ID" value="CAL97294.1"/>
    <property type="molecule type" value="Genomic_DNA"/>
</dbReference>
<sequence length="32" mass="3858">MSFSEHFKHFMDEGRLQKVTNGFALLILYRQN</sequence>
<reference evidence="1 2" key="1">
    <citation type="journal article" date="2007" name="J. Bacteriol.">
        <title>The complete genome sequence of the lactic acid bacterial paradigm Lactococcus lactis subsp. cremoris MG1363.</title>
        <authorList>
            <person name="Wegmann U."/>
            <person name="O'Connell-Motherway M."/>
            <person name="Zomer A."/>
            <person name="Buist G."/>
            <person name="Shearman C."/>
            <person name="Canchaya C."/>
            <person name="Ventura M."/>
            <person name="Goesmann A."/>
            <person name="Gasson M.J."/>
            <person name="Kuipers O.P."/>
            <person name="van Sinderen D."/>
            <person name="Kok J."/>
        </authorList>
    </citation>
    <scope>NUCLEOTIDE SEQUENCE [LARGE SCALE GENOMIC DNA]</scope>
    <source>
        <strain evidence="1 2">MG1363</strain>
    </source>
</reference>
<accession>A2RJ43</accession>
<evidence type="ECO:0000313" key="1">
    <source>
        <dbReference type="EMBL" id="CAL97294.1"/>
    </source>
</evidence>
<evidence type="ECO:0000313" key="2">
    <source>
        <dbReference type="Proteomes" id="UP000000364"/>
    </source>
</evidence>
<dbReference type="KEGG" id="llm:llmg_0691"/>